<evidence type="ECO:0000313" key="3">
    <source>
        <dbReference type="EMBL" id="ETI68259.1"/>
    </source>
</evidence>
<proteinExistence type="predicted"/>
<feature type="transmembrane region" description="Helical" evidence="1">
    <location>
        <begin position="176"/>
        <end position="193"/>
    </location>
</feature>
<dbReference type="PANTHER" id="PTHR36834:SF1">
    <property type="entry name" value="INTEGRAL MEMBRANE PROTEIN"/>
    <property type="match status" value="1"/>
</dbReference>
<dbReference type="PANTHER" id="PTHR36834">
    <property type="entry name" value="MEMBRANE PROTEIN-RELATED"/>
    <property type="match status" value="1"/>
</dbReference>
<keyword evidence="1" id="KW-0472">Membrane</keyword>
<accession>A0AB94IML6</accession>
<feature type="transmembrane region" description="Helical" evidence="1">
    <location>
        <begin position="9"/>
        <end position="28"/>
    </location>
</feature>
<dbReference type="InterPro" id="IPR053150">
    <property type="entry name" value="Teicoplanin_resist-assoc"/>
</dbReference>
<dbReference type="InterPro" id="IPR006976">
    <property type="entry name" value="VanZ-like"/>
</dbReference>
<feature type="transmembrane region" description="Helical" evidence="1">
    <location>
        <begin position="118"/>
        <end position="140"/>
    </location>
</feature>
<dbReference type="Proteomes" id="UP000018877">
    <property type="component" value="Unassembled WGS sequence"/>
</dbReference>
<feature type="transmembrane region" description="Helical" evidence="1">
    <location>
        <begin position="68"/>
        <end position="87"/>
    </location>
</feature>
<feature type="transmembrane region" description="Helical" evidence="1">
    <location>
        <begin position="34"/>
        <end position="56"/>
    </location>
</feature>
<keyword evidence="4" id="KW-1185">Reference proteome</keyword>
<reference evidence="3 4" key="1">
    <citation type="journal article" date="2014" name="Environ. Microbiol.">
        <title>The nitrate-ammonifying and nosZ-carrying bacterium Bacillus vireti is a potent source and sink for nitric and nitrous oxide under high nitrate conditions.</title>
        <authorList>
            <person name="Mania D."/>
            <person name="Heylen K."/>
            <person name="van Spanning R.J."/>
            <person name="Frostegard A."/>
        </authorList>
    </citation>
    <scope>NUCLEOTIDE SEQUENCE [LARGE SCALE GENOMIC DNA]</scope>
    <source>
        <strain evidence="3 4">LMG 21834</strain>
    </source>
</reference>
<name>A0AB94IML6_9BACI</name>
<dbReference type="Pfam" id="PF04892">
    <property type="entry name" value="VanZ"/>
    <property type="match status" value="1"/>
</dbReference>
<dbReference type="RefSeq" id="WP_024028862.1">
    <property type="nucleotide sequence ID" value="NZ_ALAN01000073.1"/>
</dbReference>
<sequence>MLNRMKTNSVWLSIGISQLLFIVLLPIWLRLLSYLHPVVLLVVWMCLTILVLFVVYSVRRETLQISKTILKSVIGIYSLGLFILLFFRPANQEYSQINYIPFKTIMGFLSGDVNFLVAFYNLAANIFLFVPFGVAPLMLYKNPSRRQLWLVPVVVILLIETTQHLTRRGSADIDDLILNLLGVWMGYFLYPFIQKVVKVKDSAA</sequence>
<feature type="domain" description="VanZ-like" evidence="2">
    <location>
        <begin position="76"/>
        <end position="193"/>
    </location>
</feature>
<keyword evidence="1" id="KW-0812">Transmembrane</keyword>
<feature type="transmembrane region" description="Helical" evidence="1">
    <location>
        <begin position="147"/>
        <end position="164"/>
    </location>
</feature>
<evidence type="ECO:0000256" key="1">
    <source>
        <dbReference type="SAM" id="Phobius"/>
    </source>
</evidence>
<dbReference type="AlphaFoldDB" id="A0AB94IML6"/>
<gene>
    <name evidence="3" type="ORF">BAVI_13394</name>
</gene>
<comment type="caution">
    <text evidence="3">The sequence shown here is derived from an EMBL/GenBank/DDBJ whole genome shotgun (WGS) entry which is preliminary data.</text>
</comment>
<keyword evidence="1" id="KW-1133">Transmembrane helix</keyword>
<evidence type="ECO:0000259" key="2">
    <source>
        <dbReference type="Pfam" id="PF04892"/>
    </source>
</evidence>
<evidence type="ECO:0000313" key="4">
    <source>
        <dbReference type="Proteomes" id="UP000018877"/>
    </source>
</evidence>
<dbReference type="EMBL" id="ALAN01000073">
    <property type="protein sequence ID" value="ETI68259.1"/>
    <property type="molecule type" value="Genomic_DNA"/>
</dbReference>
<protein>
    <recommendedName>
        <fullName evidence="2">VanZ-like domain-containing protein</fullName>
    </recommendedName>
</protein>
<organism evidence="3 4">
    <name type="scientific">Neobacillus vireti LMG 21834</name>
    <dbReference type="NCBI Taxonomy" id="1131730"/>
    <lineage>
        <taxon>Bacteria</taxon>
        <taxon>Bacillati</taxon>
        <taxon>Bacillota</taxon>
        <taxon>Bacilli</taxon>
        <taxon>Bacillales</taxon>
        <taxon>Bacillaceae</taxon>
        <taxon>Neobacillus</taxon>
    </lineage>
</organism>